<evidence type="ECO:0000313" key="4">
    <source>
        <dbReference type="Proteomes" id="UP000705283"/>
    </source>
</evidence>
<evidence type="ECO:0000256" key="2">
    <source>
        <dbReference type="SAM" id="SignalP"/>
    </source>
</evidence>
<keyword evidence="2" id="KW-0732">Signal</keyword>
<sequence>MKLRLSIAVIFLFITFGAMAKDMMHLKSMPTHRGGFNSHNSFADTAETPDENIREDHHKTGRIAS</sequence>
<evidence type="ECO:0000313" key="3">
    <source>
        <dbReference type="EMBL" id="MBF6636720.1"/>
    </source>
</evidence>
<accession>A0AA41BVY5</accession>
<feature type="signal peptide" evidence="2">
    <location>
        <begin position="1"/>
        <end position="20"/>
    </location>
</feature>
<dbReference type="EMBL" id="JADMKS010000003">
    <property type="protein sequence ID" value="MBF6636720.1"/>
    <property type="molecule type" value="Genomic_DNA"/>
</dbReference>
<comment type="caution">
    <text evidence="3">The sequence shown here is derived from an EMBL/GenBank/DDBJ whole genome shotgun (WGS) entry which is preliminary data.</text>
</comment>
<dbReference type="Proteomes" id="UP000705283">
    <property type="component" value="Unassembled WGS sequence"/>
</dbReference>
<reference evidence="3" key="2">
    <citation type="submission" date="2022-09" db="EMBL/GenBank/DDBJ databases">
        <title>Rouxiella aceris sp. nov., isolated from tree sap and emended description of the genus Rhouxiella.</title>
        <authorList>
            <person name="Kim I.S."/>
        </authorList>
    </citation>
    <scope>NUCLEOTIDE SEQUENCE</scope>
    <source>
        <strain evidence="3">SAP-2</strain>
    </source>
</reference>
<feature type="chain" id="PRO_5041415169" evidence="2">
    <location>
        <begin position="21"/>
        <end position="65"/>
    </location>
</feature>
<feature type="region of interest" description="Disordered" evidence="1">
    <location>
        <begin position="36"/>
        <end position="65"/>
    </location>
</feature>
<protein>
    <submittedName>
        <fullName evidence="3">Uncharacterized protein</fullName>
    </submittedName>
</protein>
<proteinExistence type="predicted"/>
<gene>
    <name evidence="3" type="ORF">ITX54_08665</name>
</gene>
<dbReference type="AlphaFoldDB" id="A0AA41BVY5"/>
<reference evidence="3" key="1">
    <citation type="submission" date="2020-11" db="EMBL/GenBank/DDBJ databases">
        <authorList>
            <person name="Lee S.D."/>
        </authorList>
    </citation>
    <scope>NUCLEOTIDE SEQUENCE</scope>
    <source>
        <strain evidence="3">SAP-2</strain>
    </source>
</reference>
<evidence type="ECO:0000256" key="1">
    <source>
        <dbReference type="SAM" id="MobiDB-lite"/>
    </source>
</evidence>
<organism evidence="3 4">
    <name type="scientific">Rouxiella silvae</name>
    <dbReference type="NCBI Taxonomy" id="1646373"/>
    <lineage>
        <taxon>Bacteria</taxon>
        <taxon>Pseudomonadati</taxon>
        <taxon>Pseudomonadota</taxon>
        <taxon>Gammaproteobacteria</taxon>
        <taxon>Enterobacterales</taxon>
        <taxon>Yersiniaceae</taxon>
        <taxon>Rouxiella</taxon>
    </lineage>
</organism>
<name>A0AA41BVY5_9GAMM</name>
<dbReference type="RefSeq" id="WP_194977849.1">
    <property type="nucleotide sequence ID" value="NZ_JADMKS010000003.1"/>
</dbReference>